<dbReference type="Proteomes" id="UP000183417">
    <property type="component" value="Unassembled WGS sequence"/>
</dbReference>
<feature type="chain" id="PRO_5010220004" evidence="1">
    <location>
        <begin position="26"/>
        <end position="141"/>
    </location>
</feature>
<dbReference type="RefSeq" id="WP_074922848.1">
    <property type="nucleotide sequence ID" value="NZ_CP069318.1"/>
</dbReference>
<dbReference type="AlphaFoldDB" id="A0A1H3QRQ8"/>
<protein>
    <submittedName>
        <fullName evidence="2">Uncharacterized protein</fullName>
    </submittedName>
</protein>
<dbReference type="GeneID" id="94692842"/>
<evidence type="ECO:0000256" key="1">
    <source>
        <dbReference type="SAM" id="SignalP"/>
    </source>
</evidence>
<proteinExistence type="predicted"/>
<reference evidence="2 3" key="1">
    <citation type="submission" date="2016-10" db="EMBL/GenBank/DDBJ databases">
        <authorList>
            <person name="de Groot N.N."/>
        </authorList>
    </citation>
    <scope>NUCLEOTIDE SEQUENCE [LARGE SCALE GENOMIC DNA]</scope>
    <source>
        <strain evidence="2 3">LMG 24775</strain>
    </source>
</reference>
<evidence type="ECO:0000313" key="2">
    <source>
        <dbReference type="EMBL" id="SDZ15963.1"/>
    </source>
</evidence>
<dbReference type="EMBL" id="FNPE01000013">
    <property type="protein sequence ID" value="SDZ15963.1"/>
    <property type="molecule type" value="Genomic_DNA"/>
</dbReference>
<feature type="signal peptide" evidence="1">
    <location>
        <begin position="1"/>
        <end position="25"/>
    </location>
</feature>
<organism evidence="2 3">
    <name type="scientific">Delftia lacustris</name>
    <dbReference type="NCBI Taxonomy" id="558537"/>
    <lineage>
        <taxon>Bacteria</taxon>
        <taxon>Pseudomonadati</taxon>
        <taxon>Pseudomonadota</taxon>
        <taxon>Betaproteobacteria</taxon>
        <taxon>Burkholderiales</taxon>
        <taxon>Comamonadaceae</taxon>
        <taxon>Delftia</taxon>
    </lineage>
</organism>
<evidence type="ECO:0000313" key="3">
    <source>
        <dbReference type="Proteomes" id="UP000183417"/>
    </source>
</evidence>
<name>A0A1H3QRQ8_9BURK</name>
<sequence length="141" mass="14759">MHNAAILCSAALLAWLALGASSIHAAAPGEDPVVLNKPVDYLRLPTAKPTTSTGLETVTDIPINIKAKIARYEAMSMNNAPGVATDADVVTTTTMSSAGMKRTCTQDIASNTNASAFNRYGPQTAKDQIVVLKGDLVNVCR</sequence>
<keyword evidence="1" id="KW-0732">Signal</keyword>
<gene>
    <name evidence="2" type="ORF">SAMN05421547_11397</name>
</gene>
<accession>A0A1H3QRQ8</accession>